<keyword evidence="1" id="KW-0472">Membrane</keyword>
<reference evidence="2" key="1">
    <citation type="submission" date="2023-04" db="EMBL/GenBank/DDBJ databases">
        <authorList>
            <person name="Vijverberg K."/>
            <person name="Xiong W."/>
            <person name="Schranz E."/>
        </authorList>
    </citation>
    <scope>NUCLEOTIDE SEQUENCE</scope>
</reference>
<evidence type="ECO:0000313" key="3">
    <source>
        <dbReference type="Proteomes" id="UP001177003"/>
    </source>
</evidence>
<dbReference type="Proteomes" id="UP001177003">
    <property type="component" value="Chromosome 8"/>
</dbReference>
<dbReference type="AlphaFoldDB" id="A0AA35ZSN5"/>
<evidence type="ECO:0000313" key="2">
    <source>
        <dbReference type="EMBL" id="CAI9298169.1"/>
    </source>
</evidence>
<sequence>MVVSPICVYKCSGGVNLNVPDHVIYLHRYANPRLLLLLHDLSLPLTSLQITPHAFLLFFIFTINQRRSVKMTKGSKKTSGSSAPKQIATVGYISSLPVKTTVTFKGGKGGGEGSYVNKSRVSFADKQTGCYGRATTKEKASAGEFQWKNGTSGTKSEYKKSSTVRIGDKSGYTEVYKEQRVRNVSYNNNNNSKKLIAFDNGDGGEYGGYGYDSDY</sequence>
<organism evidence="2 3">
    <name type="scientific">Lactuca saligna</name>
    <name type="common">Willowleaf lettuce</name>
    <dbReference type="NCBI Taxonomy" id="75948"/>
    <lineage>
        <taxon>Eukaryota</taxon>
        <taxon>Viridiplantae</taxon>
        <taxon>Streptophyta</taxon>
        <taxon>Embryophyta</taxon>
        <taxon>Tracheophyta</taxon>
        <taxon>Spermatophyta</taxon>
        <taxon>Magnoliopsida</taxon>
        <taxon>eudicotyledons</taxon>
        <taxon>Gunneridae</taxon>
        <taxon>Pentapetalae</taxon>
        <taxon>asterids</taxon>
        <taxon>campanulids</taxon>
        <taxon>Asterales</taxon>
        <taxon>Asteraceae</taxon>
        <taxon>Cichorioideae</taxon>
        <taxon>Cichorieae</taxon>
        <taxon>Lactucinae</taxon>
        <taxon>Lactuca</taxon>
    </lineage>
</organism>
<proteinExistence type="predicted"/>
<gene>
    <name evidence="2" type="ORF">LSALG_LOCUS36945</name>
</gene>
<protein>
    <submittedName>
        <fullName evidence="2">Uncharacterized protein</fullName>
    </submittedName>
</protein>
<name>A0AA35ZSN5_LACSI</name>
<dbReference type="EMBL" id="OX465084">
    <property type="protein sequence ID" value="CAI9298169.1"/>
    <property type="molecule type" value="Genomic_DNA"/>
</dbReference>
<evidence type="ECO:0000256" key="1">
    <source>
        <dbReference type="SAM" id="Phobius"/>
    </source>
</evidence>
<keyword evidence="1" id="KW-1133">Transmembrane helix</keyword>
<feature type="transmembrane region" description="Helical" evidence="1">
    <location>
        <begin position="41"/>
        <end position="63"/>
    </location>
</feature>
<accession>A0AA35ZSN5</accession>
<keyword evidence="3" id="KW-1185">Reference proteome</keyword>
<keyword evidence="1" id="KW-0812">Transmembrane</keyword>